<dbReference type="Proteomes" id="UP000251571">
    <property type="component" value="Unassembled WGS sequence"/>
</dbReference>
<name>A0A2Y9B2J9_9RHOB</name>
<dbReference type="EMBL" id="QGDJ01000015">
    <property type="protein sequence ID" value="PWJ12868.1"/>
    <property type="molecule type" value="Genomic_DNA"/>
</dbReference>
<dbReference type="RefSeq" id="WP_109566042.1">
    <property type="nucleotide sequence ID" value="NZ_QGDJ01000015.1"/>
</dbReference>
<reference evidence="2 4" key="1">
    <citation type="submission" date="2016-10" db="EMBL/GenBank/DDBJ databases">
        <authorList>
            <person name="Cai Z."/>
        </authorList>
    </citation>
    <scope>NUCLEOTIDE SEQUENCE [LARGE SCALE GENOMIC DNA]</scope>
    <source>
        <strain evidence="2 4">DSM 25227</strain>
    </source>
</reference>
<evidence type="ECO:0000313" key="1">
    <source>
        <dbReference type="EMBL" id="PWJ12868.1"/>
    </source>
</evidence>
<dbReference type="OrthoDB" id="7877350at2"/>
<keyword evidence="3" id="KW-1185">Reference proteome</keyword>
<sequence>MLTLGLEQRRAAGAAARLFTLFEKLVPRHREREPRAPLRQDLERLALSAPHMLADIGFARDPKASSPGRTVWRRGPLCVVVSAVAPEVSVSGP</sequence>
<evidence type="ECO:0000313" key="4">
    <source>
        <dbReference type="Proteomes" id="UP000251571"/>
    </source>
</evidence>
<gene>
    <name evidence="1" type="ORF">BCF38_1154</name>
    <name evidence="2" type="ORF">SAMN05421539_1154</name>
</gene>
<reference evidence="1 3" key="2">
    <citation type="submission" date="2018-03" db="EMBL/GenBank/DDBJ databases">
        <title>Genomic Encyclopedia of Archaeal and Bacterial Type Strains, Phase II (KMG-II): from individual species to whole genera.</title>
        <authorList>
            <person name="Goeker M."/>
        </authorList>
    </citation>
    <scope>NUCLEOTIDE SEQUENCE [LARGE SCALE GENOMIC DNA]</scope>
    <source>
        <strain evidence="1 3">DSM 25227</strain>
    </source>
</reference>
<dbReference type="AlphaFoldDB" id="A0A2Y9B2J9"/>
<dbReference type="EMBL" id="UETC01000015">
    <property type="protein sequence ID" value="SSA50676.1"/>
    <property type="molecule type" value="Genomic_DNA"/>
</dbReference>
<proteinExistence type="predicted"/>
<organism evidence="2 4">
    <name type="scientific">Jannaschia seohaensis</name>
    <dbReference type="NCBI Taxonomy" id="475081"/>
    <lineage>
        <taxon>Bacteria</taxon>
        <taxon>Pseudomonadati</taxon>
        <taxon>Pseudomonadota</taxon>
        <taxon>Alphaproteobacteria</taxon>
        <taxon>Rhodobacterales</taxon>
        <taxon>Roseobacteraceae</taxon>
        <taxon>Jannaschia</taxon>
    </lineage>
</organism>
<evidence type="ECO:0000313" key="2">
    <source>
        <dbReference type="EMBL" id="SSA50676.1"/>
    </source>
</evidence>
<accession>A0A2Y9B2J9</accession>
<dbReference type="Proteomes" id="UP000245839">
    <property type="component" value="Unassembled WGS sequence"/>
</dbReference>
<evidence type="ECO:0000313" key="3">
    <source>
        <dbReference type="Proteomes" id="UP000245839"/>
    </source>
</evidence>
<protein>
    <submittedName>
        <fullName evidence="2">Uncharacterized protein</fullName>
    </submittedName>
</protein>